<dbReference type="SUPFAM" id="SSF82171">
    <property type="entry name" value="DPP6 N-terminal domain-like"/>
    <property type="match status" value="1"/>
</dbReference>
<keyword evidence="1" id="KW-0472">Membrane</keyword>
<sequence length="346" mass="41197">MKFKRKLIIFMVVGFIFEICVLYYIDRFYLSKRENYTIELVEKNNLNKNFNITVPKEAKNIKLSHDGKYISYYFESKLYITDTETGKENYINFDDVYKLSYYKWLSDRNRMLLIENKVIDDKKELKLSYYDSDNNVKKDVFDFAKVDNKSYVSDIQMSTLTNIIYIKVNHVGDRCSIYRIDISNNIQRVKTKHFFINNIAELVHEDKLIYEDDVYHNIFVVNNILKYNKKIQFQENEGYVLIGVDKSDNIYVGKLQNKYNNKIVKIYYGNYKTETSNWNSIKLDFPTYKSNIYIQNDGTILEKIPIESIIVNLNDGKKYKYKGAFLQIYDKGIASIFDSKLIKTEI</sequence>
<evidence type="ECO:0008006" key="4">
    <source>
        <dbReference type="Google" id="ProtNLM"/>
    </source>
</evidence>
<dbReference type="Proteomes" id="UP000075531">
    <property type="component" value="Unassembled WGS sequence"/>
</dbReference>
<evidence type="ECO:0000313" key="2">
    <source>
        <dbReference type="EMBL" id="KYH30830.1"/>
    </source>
</evidence>
<dbReference type="InterPro" id="IPR015943">
    <property type="entry name" value="WD40/YVTN_repeat-like_dom_sf"/>
</dbReference>
<evidence type="ECO:0000256" key="1">
    <source>
        <dbReference type="SAM" id="Phobius"/>
    </source>
</evidence>
<dbReference type="PATRIC" id="fig|1121338.3.peg.2576"/>
<proteinExistence type="predicted"/>
<feature type="transmembrane region" description="Helical" evidence="1">
    <location>
        <begin position="7"/>
        <end position="25"/>
    </location>
</feature>
<dbReference type="RefSeq" id="WP_066827137.1">
    <property type="nucleotide sequence ID" value="NZ_LTBA01000055.1"/>
</dbReference>
<keyword evidence="1" id="KW-0812">Transmembrane</keyword>
<dbReference type="STRING" id="1121338.CLTEP_24830"/>
<protein>
    <recommendedName>
        <fullName evidence="4">Dipeptidyl-peptidase IV</fullName>
    </recommendedName>
</protein>
<keyword evidence="3" id="KW-1185">Reference proteome</keyword>
<dbReference type="OrthoDB" id="1630871at2"/>
<comment type="caution">
    <text evidence="2">The sequence shown here is derived from an EMBL/GenBank/DDBJ whole genome shotgun (WGS) entry which is preliminary data.</text>
</comment>
<accession>A0A151ATF3</accession>
<dbReference type="Gene3D" id="2.130.10.10">
    <property type="entry name" value="YVTN repeat-like/Quinoprotein amine dehydrogenase"/>
    <property type="match status" value="1"/>
</dbReference>
<dbReference type="AlphaFoldDB" id="A0A151ATF3"/>
<name>A0A151ATF3_9CLOT</name>
<dbReference type="EMBL" id="LTBA01000055">
    <property type="protein sequence ID" value="KYH30830.1"/>
    <property type="molecule type" value="Genomic_DNA"/>
</dbReference>
<gene>
    <name evidence="2" type="ORF">CLTEP_24830</name>
</gene>
<organism evidence="2 3">
    <name type="scientific">Clostridium tepidiprofundi DSM 19306</name>
    <dbReference type="NCBI Taxonomy" id="1121338"/>
    <lineage>
        <taxon>Bacteria</taxon>
        <taxon>Bacillati</taxon>
        <taxon>Bacillota</taxon>
        <taxon>Clostridia</taxon>
        <taxon>Eubacteriales</taxon>
        <taxon>Clostridiaceae</taxon>
        <taxon>Clostridium</taxon>
    </lineage>
</organism>
<keyword evidence="1" id="KW-1133">Transmembrane helix</keyword>
<reference evidence="2 3" key="1">
    <citation type="submission" date="2016-02" db="EMBL/GenBank/DDBJ databases">
        <title>Genome sequence of Clostridium tepidiprofundi DSM 19306.</title>
        <authorList>
            <person name="Poehlein A."/>
            <person name="Daniel R."/>
        </authorList>
    </citation>
    <scope>NUCLEOTIDE SEQUENCE [LARGE SCALE GENOMIC DNA]</scope>
    <source>
        <strain evidence="2 3">DSM 19306</strain>
    </source>
</reference>
<evidence type="ECO:0000313" key="3">
    <source>
        <dbReference type="Proteomes" id="UP000075531"/>
    </source>
</evidence>